<accession>A0A378H0X9</accession>
<gene>
    <name evidence="1" type="ORF">NCTC9617_06951</name>
</gene>
<evidence type="ECO:0000313" key="1">
    <source>
        <dbReference type="EMBL" id="STX07935.1"/>
    </source>
</evidence>
<dbReference type="Proteomes" id="UP000255167">
    <property type="component" value="Unassembled WGS sequence"/>
</dbReference>
<protein>
    <submittedName>
        <fullName evidence="1">Uncharacterized protein</fullName>
    </submittedName>
</protein>
<dbReference type="AlphaFoldDB" id="A0A378H0X9"/>
<dbReference type="EMBL" id="UGNC01000006">
    <property type="protein sequence ID" value="STX07935.1"/>
    <property type="molecule type" value="Genomic_DNA"/>
</dbReference>
<proteinExistence type="predicted"/>
<organism evidence="1 2">
    <name type="scientific">Klebsiella pneumoniae</name>
    <dbReference type="NCBI Taxonomy" id="573"/>
    <lineage>
        <taxon>Bacteria</taxon>
        <taxon>Pseudomonadati</taxon>
        <taxon>Pseudomonadota</taxon>
        <taxon>Gammaproteobacteria</taxon>
        <taxon>Enterobacterales</taxon>
        <taxon>Enterobacteriaceae</taxon>
        <taxon>Klebsiella/Raoultella group</taxon>
        <taxon>Klebsiella</taxon>
        <taxon>Klebsiella pneumoniae complex</taxon>
    </lineage>
</organism>
<evidence type="ECO:0000313" key="2">
    <source>
        <dbReference type="Proteomes" id="UP000255167"/>
    </source>
</evidence>
<reference evidence="1 2" key="1">
    <citation type="submission" date="2018-06" db="EMBL/GenBank/DDBJ databases">
        <authorList>
            <consortium name="Pathogen Informatics"/>
            <person name="Doyle S."/>
        </authorList>
    </citation>
    <scope>NUCLEOTIDE SEQUENCE [LARGE SCALE GENOMIC DNA]</scope>
    <source>
        <strain evidence="1 2">NCTC9617</strain>
    </source>
</reference>
<name>A0A378H0X9_KLEPN</name>
<sequence>MISSGYSTAAVSTAPAGHLRQHLEYLWRSCSGNLAAQSDLFRLTYASEPLKDLGWDNYVLDAKEWKSGVVPTPSQHNGFYVEKTALNAAFAQDGRHLHSVTFRVVGDADRFMHVLAEYGLCTRRQGSTSACHTIALEPA</sequence>